<evidence type="ECO:0000256" key="7">
    <source>
        <dbReference type="ARBA" id="ARBA00037904"/>
    </source>
</evidence>
<evidence type="ECO:0000256" key="3">
    <source>
        <dbReference type="ARBA" id="ARBA00022676"/>
    </source>
</evidence>
<dbReference type="SUPFAM" id="SSF53448">
    <property type="entry name" value="Nucleotide-diphospho-sugar transferases"/>
    <property type="match status" value="1"/>
</dbReference>
<dbReference type="RefSeq" id="WP_190401983.1">
    <property type="nucleotide sequence ID" value="NZ_JACJQB010000003.1"/>
</dbReference>
<proteinExistence type="inferred from homology"/>
<evidence type="ECO:0000313" key="12">
    <source>
        <dbReference type="Proteomes" id="UP000642094"/>
    </source>
</evidence>
<dbReference type="PANTHER" id="PTHR43646">
    <property type="entry name" value="GLYCOSYLTRANSFERASE"/>
    <property type="match status" value="1"/>
</dbReference>
<dbReference type="InterPro" id="IPR001173">
    <property type="entry name" value="Glyco_trans_2-like"/>
</dbReference>
<keyword evidence="2" id="KW-1003">Cell membrane</keyword>
<comment type="function">
    <text evidence="6">Catalyzes the glycosylation of 4,4'-diaponeurosporenoate, i.e. the esterification of glucose at the C1'' position with the carboxyl group of 4,4'-diaponeurosporenic acid, to form glycosyl-4,4'-diaponeurosporenoate. This is a step in the biosynthesis of staphyloxanthin, an orange pigment present in most staphylococci strains.</text>
</comment>
<evidence type="ECO:0000256" key="5">
    <source>
        <dbReference type="ARBA" id="ARBA00023136"/>
    </source>
</evidence>
<dbReference type="InterPro" id="IPR029044">
    <property type="entry name" value="Nucleotide-diphossugar_trans"/>
</dbReference>
<organism evidence="11 12">
    <name type="scientific">Pseudanabaena mucicola FACHB-723</name>
    <dbReference type="NCBI Taxonomy" id="2692860"/>
    <lineage>
        <taxon>Bacteria</taxon>
        <taxon>Bacillati</taxon>
        <taxon>Cyanobacteriota</taxon>
        <taxon>Cyanophyceae</taxon>
        <taxon>Pseudanabaenales</taxon>
        <taxon>Pseudanabaenaceae</taxon>
        <taxon>Pseudanabaena</taxon>
    </lineage>
</organism>
<comment type="pathway">
    <text evidence="7">Carotenoid biosynthesis; staphyloxanthin biosynthesis; staphyloxanthin from farnesyl diphosphate: step 4/5.</text>
</comment>
<evidence type="ECO:0000256" key="1">
    <source>
        <dbReference type="ARBA" id="ARBA00004236"/>
    </source>
</evidence>
<evidence type="ECO:0000256" key="6">
    <source>
        <dbReference type="ARBA" id="ARBA00037281"/>
    </source>
</evidence>
<evidence type="ECO:0000256" key="9">
    <source>
        <dbReference type="ARBA" id="ARBA00040345"/>
    </source>
</evidence>
<evidence type="ECO:0000259" key="10">
    <source>
        <dbReference type="Pfam" id="PF00535"/>
    </source>
</evidence>
<keyword evidence="12" id="KW-1185">Reference proteome</keyword>
<keyword evidence="3" id="KW-0328">Glycosyltransferase</keyword>
<dbReference type="EMBL" id="JACJQB010000003">
    <property type="protein sequence ID" value="MBD2187094.1"/>
    <property type="molecule type" value="Genomic_DNA"/>
</dbReference>
<dbReference type="Proteomes" id="UP000642094">
    <property type="component" value="Unassembled WGS sequence"/>
</dbReference>
<sequence>MSKTIKKTPEVFIGITTWNSELFLPFCLESIKKTLPEAEVVILDNVSIDETQAIAKKFNTRLIVKRCGQAEALNMLASSSRSPYTVLIHADVVFLSNQWASRCISKLTDEIVLVSPEDIGCGPYTRPWGKNKPESSFMFFKTECFKNISISRRYQRFKIPYYKRVIDFYGDHITYNIPESLESSSLSWHPMKVHVSDYIDHPYYIPPFEPRHWRDDLAHLRYGLGNFYSLDGEIMHYHNWYDRVPKIIDISSTETADKNGNGVPSTYVSLYTKRFLEDYHNNAIVYPQ</sequence>
<dbReference type="Gene3D" id="3.90.550.10">
    <property type="entry name" value="Spore Coat Polysaccharide Biosynthesis Protein SpsA, Chain A"/>
    <property type="match status" value="1"/>
</dbReference>
<dbReference type="PANTHER" id="PTHR43646:SF2">
    <property type="entry name" value="GLYCOSYLTRANSFERASE 2-LIKE DOMAIN-CONTAINING PROTEIN"/>
    <property type="match status" value="1"/>
</dbReference>
<evidence type="ECO:0000256" key="8">
    <source>
        <dbReference type="ARBA" id="ARBA00038120"/>
    </source>
</evidence>
<evidence type="ECO:0000256" key="4">
    <source>
        <dbReference type="ARBA" id="ARBA00022679"/>
    </source>
</evidence>
<reference evidence="11 12" key="1">
    <citation type="journal article" date="2020" name="ISME J.">
        <title>Comparative genomics reveals insights into cyanobacterial evolution and habitat adaptation.</title>
        <authorList>
            <person name="Chen M.Y."/>
            <person name="Teng W.K."/>
            <person name="Zhao L."/>
            <person name="Hu C.X."/>
            <person name="Zhou Y.K."/>
            <person name="Han B.P."/>
            <person name="Song L.R."/>
            <person name="Shu W.S."/>
        </authorList>
    </citation>
    <scope>NUCLEOTIDE SEQUENCE [LARGE SCALE GENOMIC DNA]</scope>
    <source>
        <strain evidence="11 12">FACHB-723</strain>
    </source>
</reference>
<evidence type="ECO:0000256" key="2">
    <source>
        <dbReference type="ARBA" id="ARBA00022475"/>
    </source>
</evidence>
<feature type="domain" description="Glycosyltransferase 2-like" evidence="10">
    <location>
        <begin position="13"/>
        <end position="151"/>
    </location>
</feature>
<name>A0ABR7ZTI3_9CYAN</name>
<accession>A0ABR7ZTI3</accession>
<protein>
    <recommendedName>
        <fullName evidence="9">4,4'-diaponeurosporenoate glycosyltransferase</fullName>
    </recommendedName>
</protein>
<evidence type="ECO:0000313" key="11">
    <source>
        <dbReference type="EMBL" id="MBD2187094.1"/>
    </source>
</evidence>
<keyword evidence="5" id="KW-0472">Membrane</keyword>
<dbReference type="Pfam" id="PF00535">
    <property type="entry name" value="Glycos_transf_2"/>
    <property type="match status" value="1"/>
</dbReference>
<comment type="caution">
    <text evidence="11">The sequence shown here is derived from an EMBL/GenBank/DDBJ whole genome shotgun (WGS) entry which is preliminary data.</text>
</comment>
<comment type="similarity">
    <text evidence="8">Belongs to the glycosyltransferase 2 family. CrtQ subfamily.</text>
</comment>
<comment type="subcellular location">
    <subcellularLocation>
        <location evidence="1">Cell membrane</location>
    </subcellularLocation>
</comment>
<gene>
    <name evidence="11" type="ORF">H6F41_02915</name>
</gene>
<keyword evidence="4" id="KW-0808">Transferase</keyword>